<feature type="chain" id="PRO_5012721953" description="DUF7492 domain-containing protein" evidence="2">
    <location>
        <begin position="24"/>
        <end position="807"/>
    </location>
</feature>
<feature type="compositionally biased region" description="Polar residues" evidence="1">
    <location>
        <begin position="686"/>
        <end position="702"/>
    </location>
</feature>
<dbReference type="Pfam" id="PF24320">
    <property type="entry name" value="DUF7492"/>
    <property type="match status" value="1"/>
</dbReference>
<feature type="region of interest" description="Disordered" evidence="1">
    <location>
        <begin position="305"/>
        <end position="406"/>
    </location>
</feature>
<dbReference type="InterPro" id="IPR055915">
    <property type="entry name" value="DUF7492"/>
</dbReference>
<feature type="domain" description="DUF7492" evidence="3">
    <location>
        <begin position="22"/>
        <end position="297"/>
    </location>
</feature>
<keyword evidence="2" id="KW-0732">Signal</keyword>
<protein>
    <recommendedName>
        <fullName evidence="3">DUF7492 domain-containing protein</fullName>
    </recommendedName>
</protein>
<evidence type="ECO:0000259" key="3">
    <source>
        <dbReference type="Pfam" id="PF24320"/>
    </source>
</evidence>
<evidence type="ECO:0000256" key="2">
    <source>
        <dbReference type="SAM" id="SignalP"/>
    </source>
</evidence>
<feature type="signal peptide" evidence="2">
    <location>
        <begin position="1"/>
        <end position="23"/>
    </location>
</feature>
<feature type="compositionally biased region" description="Low complexity" evidence="1">
    <location>
        <begin position="707"/>
        <end position="720"/>
    </location>
</feature>
<reference evidence="4 5" key="1">
    <citation type="submission" date="2017-10" db="EMBL/GenBank/DDBJ databases">
        <title>Comparative genomics in systemic dimorphic fungi from Ajellomycetaceae.</title>
        <authorList>
            <person name="Munoz J.F."/>
            <person name="Mcewen J.G."/>
            <person name="Clay O.K."/>
            <person name="Cuomo C.A."/>
        </authorList>
    </citation>
    <scope>NUCLEOTIDE SEQUENCE [LARGE SCALE GENOMIC DNA]</scope>
    <source>
        <strain evidence="4 5">UAMH130</strain>
    </source>
</reference>
<proteinExistence type="predicted"/>
<gene>
    <name evidence="4" type="ORF">GX51_06807</name>
</gene>
<feature type="compositionally biased region" description="Pro residues" evidence="1">
    <location>
        <begin position="457"/>
        <end position="468"/>
    </location>
</feature>
<dbReference type="PANTHER" id="PTHR48125">
    <property type="entry name" value="LP07818P1"/>
    <property type="match status" value="1"/>
</dbReference>
<feature type="compositionally biased region" description="Polar residues" evidence="1">
    <location>
        <begin position="615"/>
        <end position="638"/>
    </location>
</feature>
<name>A0A2B7WGK5_9EURO</name>
<evidence type="ECO:0000313" key="5">
    <source>
        <dbReference type="Proteomes" id="UP000224080"/>
    </source>
</evidence>
<evidence type="ECO:0000256" key="1">
    <source>
        <dbReference type="SAM" id="MobiDB-lite"/>
    </source>
</evidence>
<evidence type="ECO:0000313" key="4">
    <source>
        <dbReference type="EMBL" id="PGG98463.1"/>
    </source>
</evidence>
<dbReference type="OrthoDB" id="64281at2759"/>
<feature type="compositionally biased region" description="Pro residues" evidence="1">
    <location>
        <begin position="658"/>
        <end position="672"/>
    </location>
</feature>
<feature type="region of interest" description="Disordered" evidence="1">
    <location>
        <begin position="653"/>
        <end position="782"/>
    </location>
</feature>
<comment type="caution">
    <text evidence="4">The sequence shown here is derived from an EMBL/GenBank/DDBJ whole genome shotgun (WGS) entry which is preliminary data.</text>
</comment>
<feature type="compositionally biased region" description="Pro residues" evidence="1">
    <location>
        <begin position="752"/>
        <end position="777"/>
    </location>
</feature>
<dbReference type="EMBL" id="PDNC01000120">
    <property type="protein sequence ID" value="PGG98463.1"/>
    <property type="molecule type" value="Genomic_DNA"/>
</dbReference>
<feature type="region of interest" description="Disordered" evidence="1">
    <location>
        <begin position="453"/>
        <end position="638"/>
    </location>
</feature>
<feature type="compositionally biased region" description="Pro residues" evidence="1">
    <location>
        <begin position="358"/>
        <end position="373"/>
    </location>
</feature>
<sequence>MHKLRASLALMANIFYLLPIAAGHSWVDELTVIAKNGTFVGEPGYPRGYVSRETPGFSDLMMQYLLPLPPASRPGPPPPGPPKVLPTDNMCRGTQMKQVQSDGKPRLKAPPGSPIALRYQENGHVTLPSNTPGKPDNRGTVYVYGTTDPKPDDKFASIHKIWNKEGTGGDRRGMLLSVQDYDDGRCYQINDQSISKERQKEFPHKAATPQGQNLWCQHDLALPANAPEGNPYTLYWVWDWPTIPDEKKGIVALEEIYTTCMDIDIAPASKLKVAAAAQADPPTLKFAEGQDLGSAAIPTQFENLKVPTIPDGSGSDAPAPSSPVSTAPSQQQPVPTGEKQEPSPSQQPVPTGGKQEPSPSPSPTPTPTPPPASEPETRPDPASNNCGIPPVPATAPQIPDTPIPSTPPAIIPLFPYTPVSGITLLPSSLSTADNTGGNIVTIFPGTLVFPTKSGPVTPSPTPTIPPEQDPITPGSGAKPVTPSILPSSEKDTPPSPSRAPQFLTILGSGPATAVTATTPPPEVSNDVVTPSPPSTPAPTPTPTPSENGIGELVPITLDSEGNLIMPSPRTTKTTFTSIDRTEDSAQPPKPTGLNPESSPQAIIPIPPNNRPSNNKDSTVSNSPSNAVPTIAGSATPSQPQFLISTITVTATETVYPTASPPNDTPTPSPSPSASPSASPTAEAQVQEKSQTGPSTPVATQPSGFIVSIRPSPSPSSSPRSPGTPPAAELPQPQETPLPDCESGGDGSITTPTPSPSAQPSPPSPPPAEPSTPLPSPSPGASRRAFRTLSSRFRRNLAEIRAGGHVQV</sequence>
<feature type="compositionally biased region" description="Pro residues" evidence="1">
    <location>
        <begin position="389"/>
        <end position="406"/>
    </location>
</feature>
<dbReference type="AlphaFoldDB" id="A0A2B7WGK5"/>
<keyword evidence="5" id="KW-1185">Reference proteome</keyword>
<dbReference type="STRING" id="2060905.A0A2B7WGK5"/>
<feature type="compositionally biased region" description="Low complexity" evidence="1">
    <location>
        <begin position="310"/>
        <end position="336"/>
    </location>
</feature>
<dbReference type="Proteomes" id="UP000224080">
    <property type="component" value="Unassembled WGS sequence"/>
</dbReference>
<accession>A0A2B7WGK5</accession>
<organism evidence="4 5">
    <name type="scientific">Blastomyces parvus</name>
    <dbReference type="NCBI Taxonomy" id="2060905"/>
    <lineage>
        <taxon>Eukaryota</taxon>
        <taxon>Fungi</taxon>
        <taxon>Dikarya</taxon>
        <taxon>Ascomycota</taxon>
        <taxon>Pezizomycotina</taxon>
        <taxon>Eurotiomycetes</taxon>
        <taxon>Eurotiomycetidae</taxon>
        <taxon>Onygenales</taxon>
        <taxon>Ajellomycetaceae</taxon>
        <taxon>Blastomyces</taxon>
    </lineage>
</organism>
<feature type="compositionally biased region" description="Polar residues" evidence="1">
    <location>
        <begin position="568"/>
        <end position="578"/>
    </location>
</feature>
<feature type="compositionally biased region" description="Pro residues" evidence="1">
    <location>
        <begin position="530"/>
        <end position="543"/>
    </location>
</feature>
<dbReference type="PANTHER" id="PTHR48125:SF10">
    <property type="entry name" value="OS12G0136300 PROTEIN"/>
    <property type="match status" value="1"/>
</dbReference>